<protein>
    <submittedName>
        <fullName evidence="1">Uncharacterized protein</fullName>
    </submittedName>
</protein>
<sequence length="68" mass="7928">MINRPSVERQKFELSGCDIGEWIAAQNTPWRKPGMQEYVPPGQSTEALPWFFYPLYDGPNLLGWERVE</sequence>
<keyword evidence="2" id="KW-1185">Reference proteome</keyword>
<gene>
    <name evidence="1" type="ORF">HHL09_17945</name>
</gene>
<dbReference type="EMBL" id="CP051774">
    <property type="protein sequence ID" value="QJE97581.1"/>
    <property type="molecule type" value="Genomic_DNA"/>
</dbReference>
<name>A0A858RLV1_9BACT</name>
<dbReference type="KEGG" id="luo:HHL09_17945"/>
<proteinExistence type="predicted"/>
<accession>A0A858RLV1</accession>
<evidence type="ECO:0000313" key="2">
    <source>
        <dbReference type="Proteomes" id="UP000501812"/>
    </source>
</evidence>
<evidence type="ECO:0000313" key="1">
    <source>
        <dbReference type="EMBL" id="QJE97581.1"/>
    </source>
</evidence>
<dbReference type="RefSeq" id="WP_169456007.1">
    <property type="nucleotide sequence ID" value="NZ_CP051774.1"/>
</dbReference>
<dbReference type="Proteomes" id="UP000501812">
    <property type="component" value="Chromosome"/>
</dbReference>
<organism evidence="1 2">
    <name type="scientific">Luteolibacter luteus</name>
    <dbReference type="NCBI Taxonomy" id="2728835"/>
    <lineage>
        <taxon>Bacteria</taxon>
        <taxon>Pseudomonadati</taxon>
        <taxon>Verrucomicrobiota</taxon>
        <taxon>Verrucomicrobiia</taxon>
        <taxon>Verrucomicrobiales</taxon>
        <taxon>Verrucomicrobiaceae</taxon>
        <taxon>Luteolibacter</taxon>
    </lineage>
</organism>
<reference evidence="1 2" key="1">
    <citation type="submission" date="2020-04" db="EMBL/GenBank/DDBJ databases">
        <title>Luteolibacter sp. G-1-1-1 isolated from soil.</title>
        <authorList>
            <person name="Dahal R.H."/>
        </authorList>
    </citation>
    <scope>NUCLEOTIDE SEQUENCE [LARGE SCALE GENOMIC DNA]</scope>
    <source>
        <strain evidence="1 2">G-1-1-1</strain>
    </source>
</reference>
<dbReference type="AlphaFoldDB" id="A0A858RLV1"/>